<evidence type="ECO:0000256" key="1">
    <source>
        <dbReference type="SAM" id="MobiDB-lite"/>
    </source>
</evidence>
<dbReference type="EMBL" id="NPIC01000004">
    <property type="protein sequence ID" value="RDL36846.1"/>
    <property type="molecule type" value="Genomic_DNA"/>
</dbReference>
<sequence>MLSYNAGSSQDIEKSGGVQISMASRPRSSPYSPWYGTYSTSPCHLSPIIEDSILVVASPRNPGVYPGDRNIENLHIEPEINGMVMGHGAVADCCTDERTSNGSAPVSLVAGTGPAWSNCTSQLEDVPDAPRVQFAPDVPTRDGLLSAPASLAKRFSTDGSPTTPKSPVALPGTNGLTSPSTIPSTHTVMPTDVTGVLPPPPTPAPNSKTREKVAGKSQRAVRKVRKIVLRKPMLNLIVGRRLSGPTSLALILIADGVDVDPPVIRAVG</sequence>
<feature type="compositionally biased region" description="Polar residues" evidence="1">
    <location>
        <begin position="1"/>
        <end position="10"/>
    </location>
</feature>
<organism evidence="2 3">
    <name type="scientific">Venustampulla echinocandica</name>
    <dbReference type="NCBI Taxonomy" id="2656787"/>
    <lineage>
        <taxon>Eukaryota</taxon>
        <taxon>Fungi</taxon>
        <taxon>Dikarya</taxon>
        <taxon>Ascomycota</taxon>
        <taxon>Pezizomycotina</taxon>
        <taxon>Leotiomycetes</taxon>
        <taxon>Helotiales</taxon>
        <taxon>Pleuroascaceae</taxon>
        <taxon>Venustampulla</taxon>
    </lineage>
</organism>
<evidence type="ECO:0000313" key="2">
    <source>
        <dbReference type="EMBL" id="RDL36846.1"/>
    </source>
</evidence>
<protein>
    <submittedName>
        <fullName evidence="2">Uncharacterized protein</fullName>
    </submittedName>
</protein>
<feature type="region of interest" description="Disordered" evidence="1">
    <location>
        <begin position="154"/>
        <end position="219"/>
    </location>
</feature>
<comment type="caution">
    <text evidence="2">The sequence shown here is derived from an EMBL/GenBank/DDBJ whole genome shotgun (WGS) entry which is preliminary data.</text>
</comment>
<dbReference type="OrthoDB" id="3565001at2759"/>
<reference evidence="2 3" key="1">
    <citation type="journal article" date="2018" name="IMA Fungus">
        <title>IMA Genome-F 9: Draft genome sequence of Annulohypoxylon stygium, Aspergillus mulundensis, Berkeleyomyces basicola (syn. Thielaviopsis basicola), Ceratocystis smalleyi, two Cercospora beticola strains, Coleophoma cylindrospora, Fusarium fracticaudum, Phialophora cf. hyalina, and Morchella septimelata.</title>
        <authorList>
            <person name="Wingfield B.D."/>
            <person name="Bills G.F."/>
            <person name="Dong Y."/>
            <person name="Huang W."/>
            <person name="Nel W.J."/>
            <person name="Swalarsk-Parry B.S."/>
            <person name="Vaghefi N."/>
            <person name="Wilken P.M."/>
            <person name="An Z."/>
            <person name="de Beer Z.W."/>
            <person name="De Vos L."/>
            <person name="Chen L."/>
            <person name="Duong T.A."/>
            <person name="Gao Y."/>
            <person name="Hammerbacher A."/>
            <person name="Kikkert J.R."/>
            <person name="Li Y."/>
            <person name="Li H."/>
            <person name="Li K."/>
            <person name="Li Q."/>
            <person name="Liu X."/>
            <person name="Ma X."/>
            <person name="Naidoo K."/>
            <person name="Pethybridge S.J."/>
            <person name="Sun J."/>
            <person name="Steenkamp E.T."/>
            <person name="van der Nest M.A."/>
            <person name="van Wyk S."/>
            <person name="Wingfield M.J."/>
            <person name="Xiong C."/>
            <person name="Yue Q."/>
            <person name="Zhang X."/>
        </authorList>
    </citation>
    <scope>NUCLEOTIDE SEQUENCE [LARGE SCALE GENOMIC DNA]</scope>
    <source>
        <strain evidence="2 3">BP 5553</strain>
    </source>
</reference>
<dbReference type="AlphaFoldDB" id="A0A370TMT9"/>
<dbReference type="RefSeq" id="XP_031869502.1">
    <property type="nucleotide sequence ID" value="XM_032014821.1"/>
</dbReference>
<feature type="compositionally biased region" description="Polar residues" evidence="1">
    <location>
        <begin position="174"/>
        <end position="188"/>
    </location>
</feature>
<dbReference type="Proteomes" id="UP000254866">
    <property type="component" value="Unassembled WGS sequence"/>
</dbReference>
<accession>A0A370TMT9</accession>
<feature type="region of interest" description="Disordered" evidence="1">
    <location>
        <begin position="1"/>
        <end position="31"/>
    </location>
</feature>
<evidence type="ECO:0000313" key="3">
    <source>
        <dbReference type="Proteomes" id="UP000254866"/>
    </source>
</evidence>
<keyword evidence="3" id="KW-1185">Reference proteome</keyword>
<name>A0A370TMT9_9HELO</name>
<dbReference type="GeneID" id="43599047"/>
<proteinExistence type="predicted"/>
<gene>
    <name evidence="2" type="ORF">BP5553_06198</name>
</gene>